<organism evidence="1 2">
    <name type="scientific">Eretmocerus hayati</name>
    <dbReference type="NCBI Taxonomy" id="131215"/>
    <lineage>
        <taxon>Eukaryota</taxon>
        <taxon>Metazoa</taxon>
        <taxon>Ecdysozoa</taxon>
        <taxon>Arthropoda</taxon>
        <taxon>Hexapoda</taxon>
        <taxon>Insecta</taxon>
        <taxon>Pterygota</taxon>
        <taxon>Neoptera</taxon>
        <taxon>Endopterygota</taxon>
        <taxon>Hymenoptera</taxon>
        <taxon>Apocrita</taxon>
        <taxon>Proctotrupomorpha</taxon>
        <taxon>Chalcidoidea</taxon>
        <taxon>Aphelinidae</taxon>
        <taxon>Aphelininae</taxon>
        <taxon>Eretmocerus</taxon>
    </lineage>
</organism>
<evidence type="ECO:0000313" key="1">
    <source>
        <dbReference type="EMBL" id="KAJ8668595.1"/>
    </source>
</evidence>
<dbReference type="Proteomes" id="UP001239111">
    <property type="component" value="Chromosome 4"/>
</dbReference>
<keyword evidence="2" id="KW-1185">Reference proteome</keyword>
<evidence type="ECO:0000313" key="2">
    <source>
        <dbReference type="Proteomes" id="UP001239111"/>
    </source>
</evidence>
<accession>A0ACC2NG70</accession>
<comment type="caution">
    <text evidence="1">The sequence shown here is derived from an EMBL/GenBank/DDBJ whole genome shotgun (WGS) entry which is preliminary data.</text>
</comment>
<protein>
    <submittedName>
        <fullName evidence="1">Uncharacterized protein</fullName>
    </submittedName>
</protein>
<reference evidence="1" key="1">
    <citation type="submission" date="2023-04" db="EMBL/GenBank/DDBJ databases">
        <title>A chromosome-level genome assembly of the parasitoid wasp Eretmocerus hayati.</title>
        <authorList>
            <person name="Zhong Y."/>
            <person name="Liu S."/>
            <person name="Liu Y."/>
        </authorList>
    </citation>
    <scope>NUCLEOTIDE SEQUENCE</scope>
    <source>
        <strain evidence="1">ZJU_SS_LIU_2023</strain>
    </source>
</reference>
<dbReference type="EMBL" id="CM056744">
    <property type="protein sequence ID" value="KAJ8668595.1"/>
    <property type="molecule type" value="Genomic_DNA"/>
</dbReference>
<name>A0ACC2NG70_9HYME</name>
<sequence length="122" mass="13516">MLRKLSVRLPDDSSNPQAIVLGGGCDDQPSYSRIRMQKQSEPSTQQAMQQELEREKEKTTHEEGEANNEPSLPHLGAPLLSWITCAPSPPFARSHAALDYKMGSNRPFHQSSRSSTSSTTLH</sequence>
<proteinExistence type="predicted"/>
<gene>
    <name evidence="1" type="ORF">QAD02_010258</name>
</gene>